<evidence type="ECO:0000256" key="2">
    <source>
        <dbReference type="SAM" id="SignalP"/>
    </source>
</evidence>
<feature type="compositionally biased region" description="Polar residues" evidence="1">
    <location>
        <begin position="70"/>
        <end position="79"/>
    </location>
</feature>
<keyword evidence="2" id="KW-0732">Signal</keyword>
<dbReference type="AlphaFoldDB" id="A0A1I7NI25"/>
<feature type="compositionally biased region" description="Basic and acidic residues" evidence="1">
    <location>
        <begin position="39"/>
        <end position="50"/>
    </location>
</feature>
<feature type="signal peptide" evidence="2">
    <location>
        <begin position="1"/>
        <end position="21"/>
    </location>
</feature>
<dbReference type="RefSeq" id="WP_092867784.1">
    <property type="nucleotide sequence ID" value="NZ_FPCH01000002.1"/>
</dbReference>
<evidence type="ECO:0000256" key="1">
    <source>
        <dbReference type="SAM" id="MobiDB-lite"/>
    </source>
</evidence>
<gene>
    <name evidence="3" type="ORF">SAMN04488557_2284</name>
</gene>
<organism evidence="3 4">
    <name type="scientific">Hyphomicrobium facile</name>
    <dbReference type="NCBI Taxonomy" id="51670"/>
    <lineage>
        <taxon>Bacteria</taxon>
        <taxon>Pseudomonadati</taxon>
        <taxon>Pseudomonadota</taxon>
        <taxon>Alphaproteobacteria</taxon>
        <taxon>Hyphomicrobiales</taxon>
        <taxon>Hyphomicrobiaceae</taxon>
        <taxon>Hyphomicrobium</taxon>
    </lineage>
</organism>
<keyword evidence="4" id="KW-1185">Reference proteome</keyword>
<dbReference type="EMBL" id="FPCH01000002">
    <property type="protein sequence ID" value="SFV34310.1"/>
    <property type="molecule type" value="Genomic_DNA"/>
</dbReference>
<sequence>MLRFLFIGTVAALAGIAPVHADTTASSKETTPAYAPNKTSDRTPDNRAPDRTPGASATGAVGTEIAKTPDGTSDRTPSNHYKPHAF</sequence>
<feature type="region of interest" description="Disordered" evidence="1">
    <location>
        <begin position="17"/>
        <end position="86"/>
    </location>
</feature>
<dbReference type="STRING" id="51670.SAMN04488557_2284"/>
<protein>
    <submittedName>
        <fullName evidence="3">Uncharacterized protein</fullName>
    </submittedName>
</protein>
<reference evidence="4" key="1">
    <citation type="submission" date="2016-10" db="EMBL/GenBank/DDBJ databases">
        <authorList>
            <person name="Varghese N."/>
            <person name="Submissions S."/>
        </authorList>
    </citation>
    <scope>NUCLEOTIDE SEQUENCE [LARGE SCALE GENOMIC DNA]</scope>
    <source>
        <strain evidence="4">DSM 1565</strain>
    </source>
</reference>
<feature type="chain" id="PRO_5011602102" evidence="2">
    <location>
        <begin position="22"/>
        <end position="86"/>
    </location>
</feature>
<evidence type="ECO:0000313" key="4">
    <source>
        <dbReference type="Proteomes" id="UP000199423"/>
    </source>
</evidence>
<name>A0A1I7NI25_9HYPH</name>
<accession>A0A1I7NI25</accession>
<proteinExistence type="predicted"/>
<evidence type="ECO:0000313" key="3">
    <source>
        <dbReference type="EMBL" id="SFV34310.1"/>
    </source>
</evidence>
<dbReference type="Proteomes" id="UP000199423">
    <property type="component" value="Unassembled WGS sequence"/>
</dbReference>